<dbReference type="Proteomes" id="UP001301728">
    <property type="component" value="Unassembled WGS sequence"/>
</dbReference>
<dbReference type="SMART" id="SM00028">
    <property type="entry name" value="TPR"/>
    <property type="match status" value="7"/>
</dbReference>
<dbReference type="PROSITE" id="PS50293">
    <property type="entry name" value="TPR_REGION"/>
    <property type="match status" value="1"/>
</dbReference>
<dbReference type="PROSITE" id="PS50005">
    <property type="entry name" value="TPR"/>
    <property type="match status" value="2"/>
</dbReference>
<evidence type="ECO:0000256" key="2">
    <source>
        <dbReference type="SAM" id="Coils"/>
    </source>
</evidence>
<sequence>MTMKSTSSLQSRLKVLHQTGVQQLSQEQLVSALNTFQQMLAIAQETESLEYHVEALHKIGIIHYSLKHYTGSIHCLKQIIKLAPAESKSVRVAKAYNDIARVYCATKQYSEALRYSAQALEIFIKIPNINGVGMTLNYLGEIYNHLGLFEEALQSCHKALVIFQDINDTVQEENLKNSIYEAAALYNIGLAEYHLGRPRQALAFLNQALEIRQKLCSSCSAKNQNKLPENQIKIYSETAKTLGQIGIVYFSMKNYKTAIEFYQKAIKIYQQNNQQEELAKLMNYIGLACYKQNHISQSLWYHLKAWELFDKIQDPQQKDNYLPHILSVYQRFNLADDGVKLYQRVQQLFHLMGTEVS</sequence>
<dbReference type="Gene3D" id="1.25.40.10">
    <property type="entry name" value="Tetratricopeptide repeat domain"/>
    <property type="match status" value="2"/>
</dbReference>
<protein>
    <submittedName>
        <fullName evidence="3">Tetratricopeptide repeat protein</fullName>
    </submittedName>
</protein>
<evidence type="ECO:0000313" key="4">
    <source>
        <dbReference type="Proteomes" id="UP001301728"/>
    </source>
</evidence>
<organism evidence="3 4">
    <name type="scientific">Limnoraphis robusta CCNP1315</name>
    <dbReference type="NCBI Taxonomy" id="3110306"/>
    <lineage>
        <taxon>Bacteria</taxon>
        <taxon>Bacillati</taxon>
        <taxon>Cyanobacteriota</taxon>
        <taxon>Cyanophyceae</taxon>
        <taxon>Oscillatoriophycideae</taxon>
        <taxon>Oscillatoriales</taxon>
        <taxon>Sirenicapillariaceae</taxon>
        <taxon>Limnoraphis</taxon>
    </lineage>
</organism>
<dbReference type="EMBL" id="JAYGHT010000190">
    <property type="protein sequence ID" value="MEA5522578.1"/>
    <property type="molecule type" value="Genomic_DNA"/>
</dbReference>
<keyword evidence="4" id="KW-1185">Reference proteome</keyword>
<dbReference type="SUPFAM" id="SSF48452">
    <property type="entry name" value="TPR-like"/>
    <property type="match status" value="2"/>
</dbReference>
<name>A0ABU5U5V4_9CYAN</name>
<feature type="repeat" description="TPR" evidence="1">
    <location>
        <begin position="239"/>
        <end position="272"/>
    </location>
</feature>
<keyword evidence="1" id="KW-0802">TPR repeat</keyword>
<evidence type="ECO:0000313" key="3">
    <source>
        <dbReference type="EMBL" id="MEA5522578.1"/>
    </source>
</evidence>
<dbReference type="InterPro" id="IPR011990">
    <property type="entry name" value="TPR-like_helical_dom_sf"/>
</dbReference>
<dbReference type="Pfam" id="PF13424">
    <property type="entry name" value="TPR_12"/>
    <property type="match status" value="3"/>
</dbReference>
<feature type="coiled-coil region" evidence="2">
    <location>
        <begin position="252"/>
        <end position="279"/>
    </location>
</feature>
<proteinExistence type="predicted"/>
<keyword evidence="2" id="KW-0175">Coiled coil</keyword>
<reference evidence="3 4" key="1">
    <citation type="submission" date="2023-12" db="EMBL/GenBank/DDBJ databases">
        <title>Baltic Sea Cyanobacteria.</title>
        <authorList>
            <person name="Delbaje E."/>
            <person name="Fewer D.P."/>
            <person name="Shishido T.K."/>
        </authorList>
    </citation>
    <scope>NUCLEOTIDE SEQUENCE [LARGE SCALE GENOMIC DNA]</scope>
    <source>
        <strain evidence="3 4">CCNP 1315</strain>
    </source>
</reference>
<dbReference type="PANTHER" id="PTHR10098">
    <property type="entry name" value="RAPSYN-RELATED"/>
    <property type="match status" value="1"/>
</dbReference>
<comment type="caution">
    <text evidence="3">The sequence shown here is derived from an EMBL/GenBank/DDBJ whole genome shotgun (WGS) entry which is preliminary data.</text>
</comment>
<feature type="repeat" description="TPR" evidence="1">
    <location>
        <begin position="182"/>
        <end position="215"/>
    </location>
</feature>
<dbReference type="InterPro" id="IPR019734">
    <property type="entry name" value="TPR_rpt"/>
</dbReference>
<gene>
    <name evidence="3" type="ORF">VB854_26960</name>
</gene>
<accession>A0ABU5U5V4</accession>
<evidence type="ECO:0000256" key="1">
    <source>
        <dbReference type="PROSITE-ProRule" id="PRU00339"/>
    </source>
</evidence>